<evidence type="ECO:0000259" key="2">
    <source>
        <dbReference type="Pfam" id="PF21946"/>
    </source>
</evidence>
<keyword evidence="1" id="KW-0812">Transmembrane</keyword>
<feature type="transmembrane region" description="Helical" evidence="1">
    <location>
        <begin position="194"/>
        <end position="216"/>
    </location>
</feature>
<keyword evidence="1" id="KW-1133">Transmembrane helix</keyword>
<evidence type="ECO:0000256" key="1">
    <source>
        <dbReference type="SAM" id="Phobius"/>
    </source>
</evidence>
<gene>
    <name evidence="3" type="ORF">HDA37_001006</name>
</gene>
<dbReference type="AlphaFoldDB" id="A0A852VZM9"/>
<comment type="caution">
    <text evidence="3">The sequence shown here is derived from an EMBL/GenBank/DDBJ whole genome shotgun (WGS) entry which is preliminary data.</text>
</comment>
<dbReference type="Proteomes" id="UP000549695">
    <property type="component" value="Unassembled WGS sequence"/>
</dbReference>
<evidence type="ECO:0000313" key="4">
    <source>
        <dbReference type="Proteomes" id="UP000549695"/>
    </source>
</evidence>
<name>A0A852VZM9_PSEA5</name>
<organism evidence="3 4">
    <name type="scientific">Pseudonocardia alni</name>
    <name type="common">Amycolata alni</name>
    <dbReference type="NCBI Taxonomy" id="33907"/>
    <lineage>
        <taxon>Bacteria</taxon>
        <taxon>Bacillati</taxon>
        <taxon>Actinomycetota</taxon>
        <taxon>Actinomycetes</taxon>
        <taxon>Pseudonocardiales</taxon>
        <taxon>Pseudonocardiaceae</taxon>
        <taxon>Pseudonocardia</taxon>
    </lineage>
</organism>
<accession>A0A852VZM9</accession>
<sequence length="226" mass="23731">MPPHRTAPPARRRSRTRALVLLAVLALLALTGCTRVQVALAVQPDDTVDGTIVVATPEGAPDGRGPQMAVPADLAGEVELSPYDQDGFVGTRAAFENLTFAQVSQLNLLGGNASGRANLELRRVGERIAVQGRADLTTMPVDRADVRLAMSFPGEVVESDGETDGGTVTWEFVPGEVSQINASVISTDPNAPSILGWSLLLAGLVVVAAGAAVLLARRDRNPPIRR</sequence>
<keyword evidence="4" id="KW-1185">Reference proteome</keyword>
<reference evidence="3 4" key="1">
    <citation type="submission" date="2020-07" db="EMBL/GenBank/DDBJ databases">
        <title>Sequencing the genomes of 1000 actinobacteria strains.</title>
        <authorList>
            <person name="Klenk H.-P."/>
        </authorList>
    </citation>
    <scope>NUCLEOTIDE SEQUENCE [LARGE SCALE GENOMIC DNA]</scope>
    <source>
        <strain evidence="3 4">DSM 44749</strain>
    </source>
</reference>
<keyword evidence="1" id="KW-0472">Membrane</keyword>
<dbReference type="Pfam" id="PF21946">
    <property type="entry name" value="LppM"/>
    <property type="match status" value="1"/>
</dbReference>
<dbReference type="GeneID" id="98050819"/>
<dbReference type="RefSeq" id="WP_179760368.1">
    <property type="nucleotide sequence ID" value="NZ_BAAAJZ010000008.1"/>
</dbReference>
<evidence type="ECO:0000313" key="3">
    <source>
        <dbReference type="EMBL" id="NYG00721.1"/>
    </source>
</evidence>
<dbReference type="InterPro" id="IPR053807">
    <property type="entry name" value="LppM"/>
</dbReference>
<protein>
    <recommendedName>
        <fullName evidence="2">LppM domain-containing protein</fullName>
    </recommendedName>
</protein>
<proteinExistence type="predicted"/>
<dbReference type="EMBL" id="JACCCZ010000001">
    <property type="protein sequence ID" value="NYG00721.1"/>
    <property type="molecule type" value="Genomic_DNA"/>
</dbReference>
<feature type="domain" description="LppM" evidence="2">
    <location>
        <begin position="35"/>
        <end position="184"/>
    </location>
</feature>
<dbReference type="PROSITE" id="PS51257">
    <property type="entry name" value="PROKAR_LIPOPROTEIN"/>
    <property type="match status" value="1"/>
</dbReference>